<dbReference type="Proteomes" id="UP000017842">
    <property type="component" value="Unassembled WGS sequence"/>
</dbReference>
<evidence type="ECO:0000256" key="13">
    <source>
        <dbReference type="SAM" id="Phobius"/>
    </source>
</evidence>
<dbReference type="PANTHER" id="PTHR30558">
    <property type="entry name" value="EXBD MEMBRANE COMPONENT OF PMF-DRIVEN MACROMOLECULE IMPORT SYSTEM"/>
    <property type="match status" value="1"/>
</dbReference>
<evidence type="ECO:0000313" key="15">
    <source>
        <dbReference type="Proteomes" id="UP000017842"/>
    </source>
</evidence>
<evidence type="ECO:0000256" key="3">
    <source>
        <dbReference type="ARBA" id="ARBA00005811"/>
    </source>
</evidence>
<name>V5BYX5_9GAMM</name>
<evidence type="ECO:0000313" key="14">
    <source>
        <dbReference type="EMBL" id="ESS71457.1"/>
    </source>
</evidence>
<evidence type="ECO:0000256" key="8">
    <source>
        <dbReference type="ARBA" id="ARBA00022692"/>
    </source>
</evidence>
<dbReference type="AlphaFoldDB" id="V5BYX5"/>
<dbReference type="InterPro" id="IPR003400">
    <property type="entry name" value="ExbD"/>
</dbReference>
<dbReference type="Gene3D" id="3.30.420.270">
    <property type="match status" value="1"/>
</dbReference>
<evidence type="ECO:0000256" key="9">
    <source>
        <dbReference type="ARBA" id="ARBA00022927"/>
    </source>
</evidence>
<accession>V5BYX5</accession>
<evidence type="ECO:0000256" key="4">
    <source>
        <dbReference type="ARBA" id="ARBA00011471"/>
    </source>
</evidence>
<evidence type="ECO:0000256" key="7">
    <source>
        <dbReference type="ARBA" id="ARBA00022519"/>
    </source>
</evidence>
<keyword evidence="7" id="KW-0997">Cell inner membrane</keyword>
<keyword evidence="8 12" id="KW-0812">Transmembrane</keyword>
<proteinExistence type="inferred from homology"/>
<dbReference type="RefSeq" id="WP_023495501.1">
    <property type="nucleotide sequence ID" value="NZ_AYLO01000098.1"/>
</dbReference>
<sequence length="154" mass="16507">MMGSGGFGGDKHHTQPMAEINTTPMVDVMLVLLVIFIITAPLLTHSVKIDLPQANSQPNPDKPDAITLSINAEGKLFWNDEPFEATGLAPRLGAAANKQPQPELHIRADNATPYQRLATVMSEAQTAGIVKIGFITDPSQKAADSKIRKAEPGK</sequence>
<dbReference type="STRING" id="1116472.MGMO_103c00240"/>
<evidence type="ECO:0000256" key="10">
    <source>
        <dbReference type="ARBA" id="ARBA00022989"/>
    </source>
</evidence>
<keyword evidence="15" id="KW-1185">Reference proteome</keyword>
<evidence type="ECO:0000256" key="5">
    <source>
        <dbReference type="ARBA" id="ARBA00022448"/>
    </source>
</evidence>
<dbReference type="GO" id="GO:0005886">
    <property type="term" value="C:plasma membrane"/>
    <property type="evidence" value="ECO:0007669"/>
    <property type="project" value="UniProtKB-SubCell"/>
</dbReference>
<dbReference type="eggNOG" id="COG0848">
    <property type="taxonomic scope" value="Bacteria"/>
</dbReference>
<comment type="subcellular location">
    <subcellularLocation>
        <location evidence="2">Cell inner membrane</location>
        <topology evidence="2">Single-pass type II membrane protein</topology>
    </subcellularLocation>
    <subcellularLocation>
        <location evidence="12">Cell membrane</location>
        <topology evidence="12">Single-pass type II membrane protein</topology>
    </subcellularLocation>
</comment>
<dbReference type="Pfam" id="PF02472">
    <property type="entry name" value="ExbD"/>
    <property type="match status" value="1"/>
</dbReference>
<keyword evidence="5 12" id="KW-0813">Transport</keyword>
<keyword evidence="9 12" id="KW-0653">Protein transport</keyword>
<keyword evidence="6" id="KW-1003">Cell membrane</keyword>
<comment type="similarity">
    <text evidence="3 12">Belongs to the ExbD/TolR family.</text>
</comment>
<reference evidence="14 15" key="1">
    <citation type="journal article" date="2013" name="Genome Announc.">
        <title>Draft Genome Sequence of the Methanotrophic Gammaproteobacterium Methyloglobulus morosus DSM 22980 Strain KoM1.</title>
        <authorList>
            <person name="Poehlein A."/>
            <person name="Deutzmann J.S."/>
            <person name="Daniel R."/>
            <person name="Simeonova D.D."/>
        </authorList>
    </citation>
    <scope>NUCLEOTIDE SEQUENCE [LARGE SCALE GENOMIC DNA]</scope>
    <source>
        <strain evidence="14 15">KoM1</strain>
    </source>
</reference>
<evidence type="ECO:0000256" key="6">
    <source>
        <dbReference type="ARBA" id="ARBA00022475"/>
    </source>
</evidence>
<protein>
    <submittedName>
        <fullName evidence="14">Biopolymer transport protein ExbD1</fullName>
    </submittedName>
</protein>
<evidence type="ECO:0000256" key="12">
    <source>
        <dbReference type="RuleBase" id="RU003879"/>
    </source>
</evidence>
<feature type="transmembrane region" description="Helical" evidence="13">
    <location>
        <begin position="25"/>
        <end position="43"/>
    </location>
</feature>
<dbReference type="EMBL" id="AYLO01000098">
    <property type="protein sequence ID" value="ESS71457.1"/>
    <property type="molecule type" value="Genomic_DNA"/>
</dbReference>
<comment type="subunit">
    <text evidence="4">The accessory proteins ExbB and ExbD seem to form a complex with TonB.</text>
</comment>
<dbReference type="PATRIC" id="fig|1116472.3.peg.2806"/>
<comment type="caution">
    <text evidence="14">The sequence shown here is derived from an EMBL/GenBank/DDBJ whole genome shotgun (WGS) entry which is preliminary data.</text>
</comment>
<dbReference type="GO" id="GO:0015031">
    <property type="term" value="P:protein transport"/>
    <property type="evidence" value="ECO:0007669"/>
    <property type="project" value="UniProtKB-KW"/>
</dbReference>
<keyword evidence="10 13" id="KW-1133">Transmembrane helix</keyword>
<organism evidence="14 15">
    <name type="scientific">Methyloglobulus morosus KoM1</name>
    <dbReference type="NCBI Taxonomy" id="1116472"/>
    <lineage>
        <taxon>Bacteria</taxon>
        <taxon>Pseudomonadati</taxon>
        <taxon>Pseudomonadota</taxon>
        <taxon>Gammaproteobacteria</taxon>
        <taxon>Methylococcales</taxon>
        <taxon>Methylococcaceae</taxon>
        <taxon>Methyloglobulus</taxon>
    </lineage>
</organism>
<dbReference type="OrthoDB" id="9798629at2"/>
<gene>
    <name evidence="14" type="primary">exbD</name>
    <name evidence="14" type="ORF">MGMO_103c00240</name>
</gene>
<evidence type="ECO:0000256" key="2">
    <source>
        <dbReference type="ARBA" id="ARBA00004249"/>
    </source>
</evidence>
<dbReference type="GO" id="GO:0022857">
    <property type="term" value="F:transmembrane transporter activity"/>
    <property type="evidence" value="ECO:0007669"/>
    <property type="project" value="InterPro"/>
</dbReference>
<evidence type="ECO:0000256" key="11">
    <source>
        <dbReference type="ARBA" id="ARBA00023136"/>
    </source>
</evidence>
<keyword evidence="11 13" id="KW-0472">Membrane</keyword>
<evidence type="ECO:0000256" key="1">
    <source>
        <dbReference type="ARBA" id="ARBA00003540"/>
    </source>
</evidence>
<comment type="function">
    <text evidence="1">Involved in the TonB-dependent energy-dependent transport of various receptor-bound substrates.</text>
</comment>
<dbReference type="PANTHER" id="PTHR30558:SF12">
    <property type="entry name" value="BIOPOLYMER TRANSPORT PROTEIN EXBD"/>
    <property type="match status" value="1"/>
</dbReference>